<feature type="transmembrane region" description="Helical" evidence="1">
    <location>
        <begin position="96"/>
        <end position="117"/>
    </location>
</feature>
<dbReference type="Proteomes" id="UP000887572">
    <property type="component" value="Unplaced"/>
</dbReference>
<evidence type="ECO:0000256" key="1">
    <source>
        <dbReference type="SAM" id="Phobius"/>
    </source>
</evidence>
<evidence type="ECO:0000313" key="3">
    <source>
        <dbReference type="WBParaSite" id="Gr19_v10_g4048.t1"/>
    </source>
</evidence>
<sequence>MTAPVQHFLGEEWRACCGGRLHIVQAARIVVVADLAKLVAESAYFVAHIGYLDAMCCLQLSWSLLGVSIAIPALLSQGQRRHRHLWPLISLKAVECAVCVLVLLFIFSLGVSGPIGYSALRWLIRWKYRRIEDKDALTFSLATFLVVALLLVVNCYVLFTICRLRDYLRLKALHLYSQHRNQIIRNITRTQ</sequence>
<feature type="transmembrane region" description="Helical" evidence="1">
    <location>
        <begin position="51"/>
        <end position="75"/>
    </location>
</feature>
<keyword evidence="1" id="KW-1133">Transmembrane helix</keyword>
<evidence type="ECO:0000313" key="2">
    <source>
        <dbReference type="Proteomes" id="UP000887572"/>
    </source>
</evidence>
<name>A0A914HU97_GLORO</name>
<reference evidence="3" key="1">
    <citation type="submission" date="2022-11" db="UniProtKB">
        <authorList>
            <consortium name="WormBaseParasite"/>
        </authorList>
    </citation>
    <scope>IDENTIFICATION</scope>
</reference>
<protein>
    <submittedName>
        <fullName evidence="3">Uncharacterized protein</fullName>
    </submittedName>
</protein>
<proteinExistence type="predicted"/>
<dbReference type="WBParaSite" id="Gr19_v10_g4048.t1">
    <property type="protein sequence ID" value="Gr19_v10_g4048.t1"/>
    <property type="gene ID" value="Gr19_v10_g4048"/>
</dbReference>
<organism evidence="2 3">
    <name type="scientific">Globodera rostochiensis</name>
    <name type="common">Golden nematode worm</name>
    <name type="synonym">Heterodera rostochiensis</name>
    <dbReference type="NCBI Taxonomy" id="31243"/>
    <lineage>
        <taxon>Eukaryota</taxon>
        <taxon>Metazoa</taxon>
        <taxon>Ecdysozoa</taxon>
        <taxon>Nematoda</taxon>
        <taxon>Chromadorea</taxon>
        <taxon>Rhabditida</taxon>
        <taxon>Tylenchina</taxon>
        <taxon>Tylenchomorpha</taxon>
        <taxon>Tylenchoidea</taxon>
        <taxon>Heteroderidae</taxon>
        <taxon>Heteroderinae</taxon>
        <taxon>Globodera</taxon>
    </lineage>
</organism>
<accession>A0A914HU97</accession>
<dbReference type="AlphaFoldDB" id="A0A914HU97"/>
<feature type="transmembrane region" description="Helical" evidence="1">
    <location>
        <begin position="137"/>
        <end position="159"/>
    </location>
</feature>
<keyword evidence="1" id="KW-0812">Transmembrane</keyword>
<keyword evidence="2" id="KW-1185">Reference proteome</keyword>
<keyword evidence="1" id="KW-0472">Membrane</keyword>